<dbReference type="PROSITE" id="PS50926">
    <property type="entry name" value="TRAM"/>
    <property type="match status" value="1"/>
</dbReference>
<dbReference type="EMBL" id="UOGF01000048">
    <property type="protein sequence ID" value="VAX29157.1"/>
    <property type="molecule type" value="Genomic_DNA"/>
</dbReference>
<comment type="cofactor">
    <cofactor evidence="1">
        <name>[4Fe-4S] cluster</name>
        <dbReference type="ChEBI" id="CHEBI:49883"/>
    </cofactor>
</comment>
<dbReference type="GO" id="GO:0046872">
    <property type="term" value="F:metal ion binding"/>
    <property type="evidence" value="ECO:0007669"/>
    <property type="project" value="UniProtKB-KW"/>
</dbReference>
<dbReference type="PANTHER" id="PTHR43020:SF2">
    <property type="entry name" value="MITOCHONDRIAL TRNA METHYLTHIOTRANSFERASE CDK5RAP1"/>
    <property type="match status" value="1"/>
</dbReference>
<keyword evidence="6" id="KW-0411">Iron-sulfur</keyword>
<gene>
    <name evidence="10" type="ORF">MNBD_NITROSPIRAE01-1255</name>
</gene>
<dbReference type="NCBIfam" id="TIGR00089">
    <property type="entry name" value="MiaB/RimO family radical SAM methylthiotransferase"/>
    <property type="match status" value="1"/>
</dbReference>
<evidence type="ECO:0000259" key="7">
    <source>
        <dbReference type="PROSITE" id="PS50926"/>
    </source>
</evidence>
<keyword evidence="3" id="KW-0949">S-adenosyl-L-methionine</keyword>
<dbReference type="InterPro" id="IPR013848">
    <property type="entry name" value="Methylthiotransferase_N"/>
</dbReference>
<dbReference type="AlphaFoldDB" id="A0A3B1DKI5"/>
<name>A0A3B1DKI5_9ZZZZ</name>
<feature type="domain" description="Radical SAM core" evidence="9">
    <location>
        <begin position="173"/>
        <end position="404"/>
    </location>
</feature>
<dbReference type="InterPro" id="IPR006638">
    <property type="entry name" value="Elp3/MiaA/NifB-like_rSAM"/>
</dbReference>
<evidence type="ECO:0000259" key="8">
    <source>
        <dbReference type="PROSITE" id="PS51449"/>
    </source>
</evidence>
<evidence type="ECO:0000256" key="1">
    <source>
        <dbReference type="ARBA" id="ARBA00001966"/>
    </source>
</evidence>
<dbReference type="Gene3D" id="3.40.50.12160">
    <property type="entry name" value="Methylthiotransferase, N-terminal domain"/>
    <property type="match status" value="1"/>
</dbReference>
<proteinExistence type="predicted"/>
<evidence type="ECO:0000256" key="6">
    <source>
        <dbReference type="ARBA" id="ARBA00023014"/>
    </source>
</evidence>
<keyword evidence="5" id="KW-0408">Iron</keyword>
<organism evidence="10">
    <name type="scientific">hydrothermal vent metagenome</name>
    <dbReference type="NCBI Taxonomy" id="652676"/>
    <lineage>
        <taxon>unclassified sequences</taxon>
        <taxon>metagenomes</taxon>
        <taxon>ecological metagenomes</taxon>
    </lineage>
</organism>
<keyword evidence="2" id="KW-0004">4Fe-4S</keyword>
<dbReference type="InterPro" id="IPR007197">
    <property type="entry name" value="rSAM"/>
</dbReference>
<dbReference type="InterPro" id="IPR038135">
    <property type="entry name" value="Methylthiotransferase_N_sf"/>
</dbReference>
<dbReference type="SUPFAM" id="SSF102114">
    <property type="entry name" value="Radical SAM enzymes"/>
    <property type="match status" value="1"/>
</dbReference>
<keyword evidence="10" id="KW-0808">Transferase</keyword>
<dbReference type="Pfam" id="PF04055">
    <property type="entry name" value="Radical_SAM"/>
    <property type="match status" value="1"/>
</dbReference>
<evidence type="ECO:0000256" key="3">
    <source>
        <dbReference type="ARBA" id="ARBA00022691"/>
    </source>
</evidence>
<dbReference type="Gene3D" id="3.80.30.20">
    <property type="entry name" value="tm_1862 like domain"/>
    <property type="match status" value="1"/>
</dbReference>
<feature type="domain" description="TRAM" evidence="7">
    <location>
        <begin position="404"/>
        <end position="465"/>
    </location>
</feature>
<dbReference type="SMART" id="SM00729">
    <property type="entry name" value="Elp3"/>
    <property type="match status" value="1"/>
</dbReference>
<dbReference type="SFLD" id="SFLDG01061">
    <property type="entry name" value="methylthiotransferase"/>
    <property type="match status" value="1"/>
</dbReference>
<accession>A0A3B1DKI5</accession>
<dbReference type="GO" id="GO:0035597">
    <property type="term" value="F:tRNA-2-methylthio-N(6)-dimethylallyladenosine(37) synthase activity"/>
    <property type="evidence" value="ECO:0007669"/>
    <property type="project" value="TreeGrafter"/>
</dbReference>
<dbReference type="InterPro" id="IPR002792">
    <property type="entry name" value="TRAM_dom"/>
</dbReference>
<evidence type="ECO:0000256" key="5">
    <source>
        <dbReference type="ARBA" id="ARBA00023004"/>
    </source>
</evidence>
<dbReference type="InterPro" id="IPR020612">
    <property type="entry name" value="Methylthiotransferase_CS"/>
</dbReference>
<dbReference type="InterPro" id="IPR058240">
    <property type="entry name" value="rSAM_sf"/>
</dbReference>
<dbReference type="InterPro" id="IPR006467">
    <property type="entry name" value="MiaB-like_bact"/>
</dbReference>
<dbReference type="SFLD" id="SFLDS00029">
    <property type="entry name" value="Radical_SAM"/>
    <property type="match status" value="1"/>
</dbReference>
<dbReference type="PROSITE" id="PS01278">
    <property type="entry name" value="MTTASE_RADICAL"/>
    <property type="match status" value="1"/>
</dbReference>
<evidence type="ECO:0000259" key="9">
    <source>
        <dbReference type="PROSITE" id="PS51918"/>
    </source>
</evidence>
<dbReference type="CDD" id="cd01335">
    <property type="entry name" value="Radical_SAM"/>
    <property type="match status" value="1"/>
</dbReference>
<dbReference type="PROSITE" id="PS51449">
    <property type="entry name" value="MTTASE_N"/>
    <property type="match status" value="1"/>
</dbReference>
<dbReference type="EC" id="2.8.4.5" evidence="10"/>
<dbReference type="GO" id="GO:0035598">
    <property type="term" value="F:tRNA (N(6)-L-threonylcarbamoyladenosine(37)-C(2))-methylthiotransferase activity"/>
    <property type="evidence" value="ECO:0007669"/>
    <property type="project" value="UniProtKB-EC"/>
</dbReference>
<dbReference type="Pfam" id="PF00919">
    <property type="entry name" value="UPF0004"/>
    <property type="match status" value="1"/>
</dbReference>
<dbReference type="NCBIfam" id="TIGR01579">
    <property type="entry name" value="MiaB-like-C"/>
    <property type="match status" value="1"/>
</dbReference>
<dbReference type="PROSITE" id="PS51918">
    <property type="entry name" value="RADICAL_SAM"/>
    <property type="match status" value="1"/>
</dbReference>
<reference evidence="10" key="1">
    <citation type="submission" date="2018-06" db="EMBL/GenBank/DDBJ databases">
        <authorList>
            <person name="Zhirakovskaya E."/>
        </authorList>
    </citation>
    <scope>NUCLEOTIDE SEQUENCE</scope>
</reference>
<dbReference type="PANTHER" id="PTHR43020">
    <property type="entry name" value="CDK5 REGULATORY SUBUNIT-ASSOCIATED PROTEIN 1"/>
    <property type="match status" value="1"/>
</dbReference>
<dbReference type="InterPro" id="IPR005839">
    <property type="entry name" value="Methylthiotransferase"/>
</dbReference>
<feature type="domain" description="MTTase N-terminal" evidence="8">
    <location>
        <begin position="25"/>
        <end position="137"/>
    </location>
</feature>
<evidence type="ECO:0000256" key="2">
    <source>
        <dbReference type="ARBA" id="ARBA00022485"/>
    </source>
</evidence>
<sequence>MAVLIKSAQAAFKLIQIVPKENPALTVSFQALGCRLNQSESGALSGGFDAAGFRVLAPNVSADLCVINTCSVTNQAESKCRALIRRILKKNPQTFIALTGCYAQSGVDVLRLMPGVDLIAGTDHKMSLPQLVQGIIQGYSGSGAPLQKRENPLVFHNPKISRSEFTVPNLSVFDHTTRPNVKIQDGCDFFCTFCIIPYTRGRSRSRNFEDVILEASIWAARGHREIVLTGVNLGEYESQGQDLVSLIQALEGIEYLQRIRISSIEPTTVSPALLHLMHSSKKLCSYLHLPLQSGSDAILSAMDRRYSRQAYMNFVQEAITSVPNLGLGTDVMVGFPGEDEADFDETISLIRAFPFSYLHVFPYSRRKGTRVTRGNLVPVHPTVIKQRTKILCDLSNRLRSTFYRSSFGKTVSVLFENKNRDGLFTGLTENYIRVGVETNEDLSGFVKSVRIDTENEGLALGRLFAS</sequence>
<dbReference type="GO" id="GO:0005829">
    <property type="term" value="C:cytosol"/>
    <property type="evidence" value="ECO:0007669"/>
    <property type="project" value="TreeGrafter"/>
</dbReference>
<dbReference type="GO" id="GO:0051539">
    <property type="term" value="F:4 iron, 4 sulfur cluster binding"/>
    <property type="evidence" value="ECO:0007669"/>
    <property type="project" value="UniProtKB-KW"/>
</dbReference>
<evidence type="ECO:0000256" key="4">
    <source>
        <dbReference type="ARBA" id="ARBA00022723"/>
    </source>
</evidence>
<dbReference type="SFLD" id="SFLDG01082">
    <property type="entry name" value="B12-binding_domain_containing"/>
    <property type="match status" value="1"/>
</dbReference>
<keyword evidence="4" id="KW-0479">Metal-binding</keyword>
<protein>
    <submittedName>
        <fullName evidence="10">tRNA t(6)A37-methylthiotransferase</fullName>
        <ecNumber evidence="10">2.8.4.5</ecNumber>
    </submittedName>
</protein>
<evidence type="ECO:0000313" key="10">
    <source>
        <dbReference type="EMBL" id="VAX29157.1"/>
    </source>
</evidence>
<dbReference type="InterPro" id="IPR023404">
    <property type="entry name" value="rSAM_horseshoe"/>
</dbReference>